<accession>A0ABP8ZKU5</accession>
<evidence type="ECO:0000313" key="2">
    <source>
        <dbReference type="Proteomes" id="UP001500141"/>
    </source>
</evidence>
<keyword evidence="2" id="KW-1185">Reference proteome</keyword>
<name>A0ABP8ZKU5_9FLAO</name>
<dbReference type="EMBL" id="BAABIP010000005">
    <property type="protein sequence ID" value="GAA4758357.1"/>
    <property type="molecule type" value="Genomic_DNA"/>
</dbReference>
<dbReference type="Proteomes" id="UP001500141">
    <property type="component" value="Unassembled WGS sequence"/>
</dbReference>
<reference evidence="2" key="1">
    <citation type="journal article" date="2019" name="Int. J. Syst. Evol. Microbiol.">
        <title>The Global Catalogue of Microorganisms (GCM) 10K type strain sequencing project: providing services to taxonomists for standard genome sequencing and annotation.</title>
        <authorList>
            <consortium name="The Broad Institute Genomics Platform"/>
            <consortium name="The Broad Institute Genome Sequencing Center for Infectious Disease"/>
            <person name="Wu L."/>
            <person name="Ma J."/>
        </authorList>
    </citation>
    <scope>NUCLEOTIDE SEQUENCE [LARGE SCALE GENOMIC DNA]</scope>
    <source>
        <strain evidence="2">JCM 18198</strain>
    </source>
</reference>
<gene>
    <name evidence="1" type="ORF">GCM10023230_02990</name>
</gene>
<sequence length="260" mass="30917">MNNFIEPYYLVDFNSSICNFDIYINDLPAFIHNVGGSIFSHYPINHLILGKGLQKIRLRIKPLKTESKLRDDGFVKIKVFYYDSSTTDYENVFNVFKFETPDLSKSEYSFIEYESTFDSVVNYELRGWKSSLKIEEEDYKNEIIAFYKKIYELFRENNVDKISFEMLNRFEETDIAMYLQNTNNKKELEDLIATLKNDNFIIESFPQVTTIQKFANSCVINLVRENGLPIIYYKNQNNEEFSYPILIHKIKNKQVFEIIR</sequence>
<proteinExistence type="predicted"/>
<comment type="caution">
    <text evidence="1">The sequence shown here is derived from an EMBL/GenBank/DDBJ whole genome shotgun (WGS) entry which is preliminary data.</text>
</comment>
<protein>
    <submittedName>
        <fullName evidence="1">Uncharacterized protein</fullName>
    </submittedName>
</protein>
<evidence type="ECO:0000313" key="1">
    <source>
        <dbReference type="EMBL" id="GAA4758357.1"/>
    </source>
</evidence>
<organism evidence="1 2">
    <name type="scientific">Flavobacterium hankyongi</name>
    <dbReference type="NCBI Taxonomy" id="1176532"/>
    <lineage>
        <taxon>Bacteria</taxon>
        <taxon>Pseudomonadati</taxon>
        <taxon>Bacteroidota</taxon>
        <taxon>Flavobacteriia</taxon>
        <taxon>Flavobacteriales</taxon>
        <taxon>Flavobacteriaceae</taxon>
        <taxon>Flavobacterium</taxon>
    </lineage>
</organism>
<dbReference type="RefSeq" id="WP_264542775.1">
    <property type="nucleotide sequence ID" value="NZ_BAABIP010000005.1"/>
</dbReference>